<gene>
    <name evidence="1" type="ORF">P3H78_33090</name>
</gene>
<name>A0ABT6AFD3_9ACTN</name>
<dbReference type="EMBL" id="JARJBB010000084">
    <property type="protein sequence ID" value="MDF3303357.1"/>
    <property type="molecule type" value="Genomic_DNA"/>
</dbReference>
<evidence type="ECO:0000313" key="2">
    <source>
        <dbReference type="Proteomes" id="UP001221150"/>
    </source>
</evidence>
<dbReference type="RefSeq" id="WP_276112871.1">
    <property type="nucleotide sequence ID" value="NZ_JARJBB010000084.1"/>
</dbReference>
<proteinExistence type="predicted"/>
<keyword evidence="2" id="KW-1185">Reference proteome</keyword>
<protein>
    <submittedName>
        <fullName evidence="1">Tat pathway signal protein</fullName>
    </submittedName>
</protein>
<organism evidence="1 2">
    <name type="scientific">Streptomyces tropicalis</name>
    <dbReference type="NCBI Taxonomy" id="3034234"/>
    <lineage>
        <taxon>Bacteria</taxon>
        <taxon>Bacillati</taxon>
        <taxon>Actinomycetota</taxon>
        <taxon>Actinomycetes</taxon>
        <taxon>Kitasatosporales</taxon>
        <taxon>Streptomycetaceae</taxon>
        <taxon>Streptomyces</taxon>
    </lineage>
</organism>
<dbReference type="Proteomes" id="UP001221150">
    <property type="component" value="Unassembled WGS sequence"/>
</dbReference>
<accession>A0ABT6AFD3</accession>
<sequence length="357" mass="38933">MERTRNTRLERVVQELGLSQRQLAARIRAVAAEHGATELQSVAQPYIARWISGAPVEGRAPSILAETLSRGLGRLVTLADIGLAADTGLEPPTWSDDPLTTLVTLGSKDMVDIDRRQLLANSVYSVSALALPEDTWFEQATDRARARRPLASLVVTPQDVEDVREMAVIFSRRDQRRGGRAGRAALVAYLRTDVAELLSGRFLSEDIRKAMTSAAAELAYLAGWTAFDGREHPVAQHWLTIATNLAEEAGDAPLAGHILRAMAHQAVDLGQPQEAVRLAEASLSSRRYAHACWRERSLLGVVHARGLAAGGEKKAAVAALLRAEQDLERATDRDDEPNRVFFYTEASLAHETAAALR</sequence>
<comment type="caution">
    <text evidence="1">The sequence shown here is derived from an EMBL/GenBank/DDBJ whole genome shotgun (WGS) entry which is preliminary data.</text>
</comment>
<evidence type="ECO:0000313" key="1">
    <source>
        <dbReference type="EMBL" id="MDF3303357.1"/>
    </source>
</evidence>
<feature type="non-terminal residue" evidence="1">
    <location>
        <position position="357"/>
    </location>
</feature>
<reference evidence="1 2" key="1">
    <citation type="submission" date="2023-03" db="EMBL/GenBank/DDBJ databases">
        <title>Draft genome sequence of Streptomyces sp. K1PA1 isolated from peat swamp forest in Thailand.</title>
        <authorList>
            <person name="Klaysubun C."/>
            <person name="Duangmal K."/>
        </authorList>
    </citation>
    <scope>NUCLEOTIDE SEQUENCE [LARGE SCALE GENOMIC DNA]</scope>
    <source>
        <strain evidence="1 2">K1PA1</strain>
    </source>
</reference>